<dbReference type="Proteomes" id="UP000291404">
    <property type="component" value="Unassembled WGS sequence"/>
</dbReference>
<dbReference type="PANTHER" id="PTHR22504">
    <property type="entry name" value="REPRESSOR OF RNA POLYMERASE III TRANSCRIPTION MAF1"/>
    <property type="match status" value="1"/>
</dbReference>
<dbReference type="EMBL" id="PITI01001524">
    <property type="protein sequence ID" value="TBU00815.1"/>
    <property type="molecule type" value="Genomic_DNA"/>
</dbReference>
<dbReference type="GO" id="GO:0000994">
    <property type="term" value="F:RNA polymerase III core binding"/>
    <property type="evidence" value="ECO:0007669"/>
    <property type="project" value="TreeGrafter"/>
</dbReference>
<protein>
    <submittedName>
        <fullName evidence="1">Maf1-like regulator protein</fullName>
    </submittedName>
</protein>
<name>A0A4Q9L1F3_9MICR</name>
<dbReference type="InterPro" id="IPR038564">
    <property type="entry name" value="Maf1_sf"/>
</dbReference>
<evidence type="ECO:0000313" key="2">
    <source>
        <dbReference type="Proteomes" id="UP000291404"/>
    </source>
</evidence>
<dbReference type="GO" id="GO:0016480">
    <property type="term" value="P:negative regulation of transcription by RNA polymerase III"/>
    <property type="evidence" value="ECO:0007669"/>
    <property type="project" value="InterPro"/>
</dbReference>
<proteinExistence type="predicted"/>
<dbReference type="Pfam" id="PF09174">
    <property type="entry name" value="Maf1"/>
    <property type="match status" value="1"/>
</dbReference>
<organism evidence="1 2">
    <name type="scientific">Hamiltosporidium magnivora</name>
    <dbReference type="NCBI Taxonomy" id="148818"/>
    <lineage>
        <taxon>Eukaryota</taxon>
        <taxon>Fungi</taxon>
        <taxon>Fungi incertae sedis</taxon>
        <taxon>Microsporidia</taxon>
        <taxon>Dubosqiidae</taxon>
        <taxon>Hamiltosporidium</taxon>
    </lineage>
</organism>
<dbReference type="InterPro" id="IPR015257">
    <property type="entry name" value="Maf1"/>
</dbReference>
<evidence type="ECO:0000313" key="1">
    <source>
        <dbReference type="EMBL" id="TBU00815.1"/>
    </source>
</evidence>
<gene>
    <name evidence="1" type="ORF">CWI36_1524p0010</name>
</gene>
<dbReference type="VEuPathDB" id="MicrosporidiaDB:CWI36_1524p0010"/>
<keyword evidence="2" id="KW-1185">Reference proteome</keyword>
<dbReference type="STRING" id="148818.A0A4Q9L1F3"/>
<sequence length="220" mass="25711">MRYLEVPCISKCNQILRSLEYLNPSLSLFTEMYSCKKTRKQKKEEIFMKNKICTNYSPNQSLISENNTDKSLTFENNIPNNTPHNIPNNIPNNIPHTLPHTSSSKTSLLLSFTSIINLSFPEYGFHNFDESFFEKKNFSELKTSITNYITMSTKHSQITETIDIIFLNIDKDICFKDCIIYSLENRIAPYENTVWFFCYFLVNKSLKRILLMSGSQEKCK</sequence>
<accession>A0A4Q9L1F3</accession>
<reference evidence="1 2" key="1">
    <citation type="submission" date="2017-12" db="EMBL/GenBank/DDBJ databases">
        <authorList>
            <person name="Pombert J.-F."/>
            <person name="Haag K.L."/>
            <person name="Ebert D."/>
        </authorList>
    </citation>
    <scope>NUCLEOTIDE SEQUENCE [LARGE SCALE GENOMIC DNA]</scope>
    <source>
        <strain evidence="1">BE-OM-2</strain>
    </source>
</reference>
<dbReference type="AlphaFoldDB" id="A0A4Q9L1F3"/>
<dbReference type="PANTHER" id="PTHR22504:SF0">
    <property type="entry name" value="REPRESSOR OF RNA POLYMERASE III TRANSCRIPTION MAF1 HOMOLOG"/>
    <property type="match status" value="1"/>
</dbReference>
<comment type="caution">
    <text evidence="1">The sequence shown here is derived from an EMBL/GenBank/DDBJ whole genome shotgun (WGS) entry which is preliminary data.</text>
</comment>
<dbReference type="GO" id="GO:0005634">
    <property type="term" value="C:nucleus"/>
    <property type="evidence" value="ECO:0007669"/>
    <property type="project" value="TreeGrafter"/>
</dbReference>
<dbReference type="VEuPathDB" id="MicrosporidiaDB:CWI39_1204p0020"/>
<dbReference type="Gene3D" id="3.40.1000.50">
    <property type="entry name" value="Repressor of RNA polymerase III transcription Maf1"/>
    <property type="match status" value="1"/>
</dbReference>